<gene>
    <name evidence="1" type="ORF">E5676_scaffold66G00840</name>
</gene>
<comment type="caution">
    <text evidence="1">The sequence shown here is derived from an EMBL/GenBank/DDBJ whole genome shotgun (WGS) entry which is preliminary data.</text>
</comment>
<dbReference type="EMBL" id="SSTD01010904">
    <property type="protein sequence ID" value="TYK11169.1"/>
    <property type="molecule type" value="Genomic_DNA"/>
</dbReference>
<dbReference type="Proteomes" id="UP000321947">
    <property type="component" value="Unassembled WGS sequence"/>
</dbReference>
<sequence length="286" mass="32939">MDRIASEVLPSVGLDVSSDQSPLVSETKDTQQFEFDGIQSQQERILIYEGAFIEESSTDSIEAEPLTFEEAIPGTRGDNKPKYKARLVAKGYTQKDEVDFHEIFSPVMNVTITFLHGELEEVIYMAQPKGYGVKGKEDMDSTETHMMLVFTGNYLRKEFIPIIHCDSQSVIHLVKNPSHHERSEHIYVKFYYIRNVIVQKDVELVKVHTVQRVEEEEPTVNNQMREREWSQRSTVDLSVWCLARLPVREDQFRVRLGLVFLGGDSVRQRAIAAVCFRRGWFTVFGS</sequence>
<proteinExistence type="predicted"/>
<evidence type="ECO:0000313" key="1">
    <source>
        <dbReference type="EMBL" id="TYK11169.1"/>
    </source>
</evidence>
<name>A0A5D3CLS7_CUCMM</name>
<accession>A0A5D3CLS7</accession>
<protein>
    <submittedName>
        <fullName evidence="1">Retrovirus-related Pol polyprotein from transposon TNT 1-94</fullName>
    </submittedName>
</protein>
<dbReference type="AlphaFoldDB" id="A0A5D3CLS7"/>
<reference evidence="1 2" key="1">
    <citation type="submission" date="2019-08" db="EMBL/GenBank/DDBJ databases">
        <title>Draft genome sequences of two oriental melons (Cucumis melo L. var makuwa).</title>
        <authorList>
            <person name="Kwon S.-Y."/>
        </authorList>
    </citation>
    <scope>NUCLEOTIDE SEQUENCE [LARGE SCALE GENOMIC DNA]</scope>
    <source>
        <strain evidence="2">cv. Chang Bougi</strain>
        <tissue evidence="1">Leaf</tissue>
    </source>
</reference>
<evidence type="ECO:0000313" key="2">
    <source>
        <dbReference type="Proteomes" id="UP000321947"/>
    </source>
</evidence>
<organism evidence="1 2">
    <name type="scientific">Cucumis melo var. makuwa</name>
    <name type="common">Oriental melon</name>
    <dbReference type="NCBI Taxonomy" id="1194695"/>
    <lineage>
        <taxon>Eukaryota</taxon>
        <taxon>Viridiplantae</taxon>
        <taxon>Streptophyta</taxon>
        <taxon>Embryophyta</taxon>
        <taxon>Tracheophyta</taxon>
        <taxon>Spermatophyta</taxon>
        <taxon>Magnoliopsida</taxon>
        <taxon>eudicotyledons</taxon>
        <taxon>Gunneridae</taxon>
        <taxon>Pentapetalae</taxon>
        <taxon>rosids</taxon>
        <taxon>fabids</taxon>
        <taxon>Cucurbitales</taxon>
        <taxon>Cucurbitaceae</taxon>
        <taxon>Benincaseae</taxon>
        <taxon>Cucumis</taxon>
    </lineage>
</organism>